<keyword evidence="4" id="KW-0560">Oxidoreductase</keyword>
<keyword evidence="6" id="KW-0503">Monooxygenase</keyword>
<evidence type="ECO:0000256" key="3">
    <source>
        <dbReference type="ARBA" id="ARBA00022723"/>
    </source>
</evidence>
<evidence type="ECO:0000256" key="7">
    <source>
        <dbReference type="PIRSR" id="PIRSR602403-1"/>
    </source>
</evidence>
<dbReference type="AlphaFoldDB" id="A0AAI9E7D6"/>
<evidence type="ECO:0000313" key="9">
    <source>
        <dbReference type="Proteomes" id="UP001296104"/>
    </source>
</evidence>
<comment type="cofactor">
    <cofactor evidence="1 7">
        <name>heme</name>
        <dbReference type="ChEBI" id="CHEBI:30413"/>
    </cofactor>
</comment>
<dbReference type="GO" id="GO:0005506">
    <property type="term" value="F:iron ion binding"/>
    <property type="evidence" value="ECO:0007669"/>
    <property type="project" value="InterPro"/>
</dbReference>
<dbReference type="PANTHER" id="PTHR24305">
    <property type="entry name" value="CYTOCHROME P450"/>
    <property type="match status" value="1"/>
</dbReference>
<dbReference type="SUPFAM" id="SSF48264">
    <property type="entry name" value="Cytochrome P450"/>
    <property type="match status" value="1"/>
</dbReference>
<comment type="similarity">
    <text evidence="2">Belongs to the cytochrome P450 family.</text>
</comment>
<evidence type="ECO:0000256" key="4">
    <source>
        <dbReference type="ARBA" id="ARBA00023002"/>
    </source>
</evidence>
<keyword evidence="7" id="KW-0349">Heme</keyword>
<dbReference type="InterPro" id="IPR050121">
    <property type="entry name" value="Cytochrome_P450_monoxygenase"/>
</dbReference>
<protein>
    <submittedName>
        <fullName evidence="8">Cytochrome P450</fullName>
    </submittedName>
</protein>
<comment type="caution">
    <text evidence="8">The sequence shown here is derived from an EMBL/GenBank/DDBJ whole genome shotgun (WGS) entry which is preliminary data.</text>
</comment>
<proteinExistence type="inferred from homology"/>
<dbReference type="GO" id="GO:0020037">
    <property type="term" value="F:heme binding"/>
    <property type="evidence" value="ECO:0007669"/>
    <property type="project" value="InterPro"/>
</dbReference>
<feature type="binding site" description="axial binding residue" evidence="7">
    <location>
        <position position="218"/>
    </location>
    <ligand>
        <name>heme</name>
        <dbReference type="ChEBI" id="CHEBI:30413"/>
    </ligand>
    <ligandPart>
        <name>Fe</name>
        <dbReference type="ChEBI" id="CHEBI:18248"/>
    </ligandPart>
</feature>
<accession>A0AAI9E7D6</accession>
<evidence type="ECO:0000256" key="6">
    <source>
        <dbReference type="ARBA" id="ARBA00023033"/>
    </source>
</evidence>
<evidence type="ECO:0000256" key="1">
    <source>
        <dbReference type="ARBA" id="ARBA00001971"/>
    </source>
</evidence>
<dbReference type="GO" id="GO:0016705">
    <property type="term" value="F:oxidoreductase activity, acting on paired donors, with incorporation or reduction of molecular oxygen"/>
    <property type="evidence" value="ECO:0007669"/>
    <property type="project" value="InterPro"/>
</dbReference>
<keyword evidence="9" id="KW-1185">Reference proteome</keyword>
<sequence>MVPPAVMDLLQFKAQAGRDIDEVLRDVGDEKRGRNSVFYHLRDSESLPEEEKTRERLQDEATLMVMAGTESLAKSLQYGTFYLHYYPETLGRLRTELAAARGKTSDGRLSLSELLRLPYLNAVILETNRLTFGVTNRMIRYSPTETLTYTASYGPNKGQTYVLPPGTKMSCLTWCTHMNEELFPDPLTFDPERWVGQSDEVNRRKRSMMALGKGQRKCVGMNVANAGMCLVLEEVVGYEMELFETGYEDVAFLHDYQIAHPRLDTQGIRVTVSGKHDLL</sequence>
<keyword evidence="5 7" id="KW-0408">Iron</keyword>
<gene>
    <name evidence="8" type="ORF">LECACI_7A000908</name>
</gene>
<dbReference type="GO" id="GO:0004497">
    <property type="term" value="F:monooxygenase activity"/>
    <property type="evidence" value="ECO:0007669"/>
    <property type="project" value="UniProtKB-KW"/>
</dbReference>
<evidence type="ECO:0000256" key="2">
    <source>
        <dbReference type="ARBA" id="ARBA00010617"/>
    </source>
</evidence>
<evidence type="ECO:0000313" key="8">
    <source>
        <dbReference type="EMBL" id="CAK3804113.1"/>
    </source>
</evidence>
<dbReference type="PRINTS" id="PR00465">
    <property type="entry name" value="EP450IV"/>
</dbReference>
<keyword evidence="3 7" id="KW-0479">Metal-binding</keyword>
<dbReference type="InterPro" id="IPR036396">
    <property type="entry name" value="Cyt_P450_sf"/>
</dbReference>
<dbReference type="Proteomes" id="UP001296104">
    <property type="component" value="Unassembled WGS sequence"/>
</dbReference>
<dbReference type="Gene3D" id="1.10.630.10">
    <property type="entry name" value="Cytochrome P450"/>
    <property type="match status" value="1"/>
</dbReference>
<dbReference type="InterPro" id="IPR002403">
    <property type="entry name" value="Cyt_P450_E_grp-IV"/>
</dbReference>
<dbReference type="Pfam" id="PF00067">
    <property type="entry name" value="p450"/>
    <property type="match status" value="1"/>
</dbReference>
<dbReference type="EMBL" id="CAVMBE010000003">
    <property type="protein sequence ID" value="CAK3804113.1"/>
    <property type="molecule type" value="Genomic_DNA"/>
</dbReference>
<dbReference type="PANTHER" id="PTHR24305:SF157">
    <property type="entry name" value="N-ACETYLTRYPTOPHAN 6-HYDROXYLASE IVOC-RELATED"/>
    <property type="match status" value="1"/>
</dbReference>
<evidence type="ECO:0000256" key="5">
    <source>
        <dbReference type="ARBA" id="ARBA00023004"/>
    </source>
</evidence>
<name>A0AAI9E7D6_9PEZI</name>
<reference evidence="8" key="1">
    <citation type="submission" date="2023-11" db="EMBL/GenBank/DDBJ databases">
        <authorList>
            <person name="Alioto T."/>
            <person name="Alioto T."/>
            <person name="Gomez Garrido J."/>
        </authorList>
    </citation>
    <scope>NUCLEOTIDE SEQUENCE</scope>
</reference>
<dbReference type="InterPro" id="IPR001128">
    <property type="entry name" value="Cyt_P450"/>
</dbReference>
<organism evidence="8 9">
    <name type="scientific">Lecanosticta acicola</name>
    <dbReference type="NCBI Taxonomy" id="111012"/>
    <lineage>
        <taxon>Eukaryota</taxon>
        <taxon>Fungi</taxon>
        <taxon>Dikarya</taxon>
        <taxon>Ascomycota</taxon>
        <taxon>Pezizomycotina</taxon>
        <taxon>Dothideomycetes</taxon>
        <taxon>Dothideomycetidae</taxon>
        <taxon>Mycosphaerellales</taxon>
        <taxon>Mycosphaerellaceae</taxon>
        <taxon>Lecanosticta</taxon>
    </lineage>
</organism>